<gene>
    <name evidence="2" type="ORF">PQU92_06235</name>
</gene>
<reference evidence="2 3" key="1">
    <citation type="submission" date="2023-01" db="EMBL/GenBank/DDBJ databases">
        <title>Novel species of the genus Asticcacaulis isolated from rivers.</title>
        <authorList>
            <person name="Lu H."/>
        </authorList>
    </citation>
    <scope>NUCLEOTIDE SEQUENCE [LARGE SCALE GENOMIC DNA]</scope>
    <source>
        <strain evidence="2 3">BYS171W</strain>
    </source>
</reference>
<sequence length="340" mass="38509">MLDRLKQSLGLQTAAVAREEEPPARQNILIISNCQVQLLKHCLSAVCENADFDTIPVHVYTPDEREKVFSEVIASRDHYDLVLSIALSDDFGALSRDAIAATFHPVPVITISNLVFTGLHPDITYIGGLSARTPGPLGDYHSRLALLGYLMGLEPAQTEKLYRAEVYHQLGYFNAFQESLEEMRRRDETTDIPIGSLLEERLRLGVCFFSHNHPTSFLMAPYVGKIARTLHERGLIRYTGFEPRPEEVLNFLAASWIFPVYPELTQEHSLPYKGSYIYRTETVGDHPSSVITLSDFVRAEYDAFAQGDQAQLRTTYPGVLLLLQHGEREEFRRLISRLLK</sequence>
<evidence type="ECO:0000313" key="3">
    <source>
        <dbReference type="Proteomes" id="UP001214854"/>
    </source>
</evidence>
<organism evidence="2 3">
    <name type="scientific">Asticcacaulis aquaticus</name>
    <dbReference type="NCBI Taxonomy" id="2984212"/>
    <lineage>
        <taxon>Bacteria</taxon>
        <taxon>Pseudomonadati</taxon>
        <taxon>Pseudomonadota</taxon>
        <taxon>Alphaproteobacteria</taxon>
        <taxon>Caulobacterales</taxon>
        <taxon>Caulobacteraceae</taxon>
        <taxon>Asticcacaulis</taxon>
    </lineage>
</organism>
<proteinExistence type="predicted"/>
<dbReference type="Gene3D" id="3.40.50.12080">
    <property type="match status" value="2"/>
</dbReference>
<protein>
    <submittedName>
        <fullName evidence="2">WcbI family polysaccharide biosynthesis putative acetyltransferase</fullName>
    </submittedName>
</protein>
<dbReference type="Pfam" id="PF18588">
    <property type="entry name" value="WcbI"/>
    <property type="match status" value="1"/>
</dbReference>
<accession>A0ABT5HTQ7</accession>
<dbReference type="InterPro" id="IPR041307">
    <property type="entry name" value="WcbI"/>
</dbReference>
<comment type="caution">
    <text evidence="2">The sequence shown here is derived from an EMBL/GenBank/DDBJ whole genome shotgun (WGS) entry which is preliminary data.</text>
</comment>
<dbReference type="EMBL" id="JAQQKX010000004">
    <property type="protein sequence ID" value="MDC7682866.1"/>
    <property type="molecule type" value="Genomic_DNA"/>
</dbReference>
<feature type="domain" description="Polysaccharide biosynthesis enzyme WcbI" evidence="1">
    <location>
        <begin position="28"/>
        <end position="230"/>
    </location>
</feature>
<dbReference type="RefSeq" id="WP_272747353.1">
    <property type="nucleotide sequence ID" value="NZ_JAQQKX010000004.1"/>
</dbReference>
<keyword evidence="3" id="KW-1185">Reference proteome</keyword>
<evidence type="ECO:0000259" key="1">
    <source>
        <dbReference type="Pfam" id="PF18588"/>
    </source>
</evidence>
<evidence type="ECO:0000313" key="2">
    <source>
        <dbReference type="EMBL" id="MDC7682866.1"/>
    </source>
</evidence>
<name>A0ABT5HTQ7_9CAUL</name>
<dbReference type="Proteomes" id="UP001214854">
    <property type="component" value="Unassembled WGS sequence"/>
</dbReference>